<comment type="caution">
    <text evidence="1">The sequence shown here is derived from an EMBL/GenBank/DDBJ whole genome shotgun (WGS) entry which is preliminary data.</text>
</comment>
<proteinExistence type="predicted"/>
<evidence type="ECO:0000313" key="1">
    <source>
        <dbReference type="EMBL" id="MDT0387862.1"/>
    </source>
</evidence>
<reference evidence="2" key="1">
    <citation type="submission" date="2023-07" db="EMBL/GenBank/DDBJ databases">
        <title>30 novel species of actinomycetes from the DSMZ collection.</title>
        <authorList>
            <person name="Nouioui I."/>
        </authorList>
    </citation>
    <scope>NUCLEOTIDE SEQUENCE [LARGE SCALE GENOMIC DNA]</scope>
    <source>
        <strain evidence="2">DSM 41921</strain>
    </source>
</reference>
<dbReference type="RefSeq" id="WP_311680826.1">
    <property type="nucleotide sequence ID" value="NZ_JAVREU010000003.1"/>
</dbReference>
<sequence length="90" mass="9970">MTDQTTPGTLDPDTVNAIVRDMDDPLYPTRINVFCDRYGCGVENTGEYMVSAEMDSEQRLAVARRHLVGNEGWEHTAEGDDLCPTHAVTP</sequence>
<organism evidence="1 2">
    <name type="scientific">Streptomyces dubilierae</name>
    <dbReference type="NCBI Taxonomy" id="3075533"/>
    <lineage>
        <taxon>Bacteria</taxon>
        <taxon>Bacillati</taxon>
        <taxon>Actinomycetota</taxon>
        <taxon>Actinomycetes</taxon>
        <taxon>Kitasatosporales</taxon>
        <taxon>Streptomycetaceae</taxon>
        <taxon>Streptomyces</taxon>
    </lineage>
</organism>
<evidence type="ECO:0000313" key="2">
    <source>
        <dbReference type="Proteomes" id="UP001183586"/>
    </source>
</evidence>
<dbReference type="EMBL" id="JAVREU010000003">
    <property type="protein sequence ID" value="MDT0387862.1"/>
    <property type="molecule type" value="Genomic_DNA"/>
</dbReference>
<protein>
    <submittedName>
        <fullName evidence="1">Uncharacterized protein</fullName>
    </submittedName>
</protein>
<accession>A0ABU2P7Q6</accession>
<keyword evidence="2" id="KW-1185">Reference proteome</keyword>
<name>A0ABU2P7Q6_9ACTN</name>
<dbReference type="Proteomes" id="UP001183586">
    <property type="component" value="Unassembled WGS sequence"/>
</dbReference>
<gene>
    <name evidence="1" type="ORF">RM641_10530</name>
</gene>